<proteinExistence type="predicted"/>
<accession>A0A2T8JBP4</accession>
<dbReference type="EMBL" id="CM008049">
    <property type="protein sequence ID" value="PVH47325.1"/>
    <property type="molecule type" value="Genomic_DNA"/>
</dbReference>
<protein>
    <submittedName>
        <fullName evidence="2">Uncharacterized protein</fullName>
    </submittedName>
</protein>
<reference evidence="2" key="1">
    <citation type="submission" date="2018-04" db="EMBL/GenBank/DDBJ databases">
        <title>WGS assembly of Panicum hallii.</title>
        <authorList>
            <person name="Lovell J."/>
            <person name="Jenkins J."/>
            <person name="Lowry D."/>
            <person name="Mamidi S."/>
            <person name="Sreedasyam A."/>
            <person name="Weng X."/>
            <person name="Barry K."/>
            <person name="Bonette J."/>
            <person name="Campitelli B."/>
            <person name="Daum C."/>
            <person name="Gordon S."/>
            <person name="Gould B."/>
            <person name="Lipzen A."/>
            <person name="Macqueen A."/>
            <person name="Palacio-Mejia J."/>
            <person name="Plott C."/>
            <person name="Shakirov E."/>
            <person name="Shu S."/>
            <person name="Yoshinaga Y."/>
            <person name="Zane M."/>
            <person name="Rokhsar D."/>
            <person name="Grimwood J."/>
            <person name="Schmutz J."/>
            <person name="Juenger T."/>
        </authorList>
    </citation>
    <scope>NUCLEOTIDE SEQUENCE [LARGE SCALE GENOMIC DNA]</scope>
    <source>
        <strain evidence="2">FIL2</strain>
    </source>
</reference>
<dbReference type="Proteomes" id="UP000243499">
    <property type="component" value="Chromosome 4"/>
</dbReference>
<evidence type="ECO:0000313" key="2">
    <source>
        <dbReference type="EMBL" id="PVH47325.1"/>
    </source>
</evidence>
<name>A0A2T8JBP4_9POAL</name>
<organism evidence="2">
    <name type="scientific">Panicum hallii</name>
    <dbReference type="NCBI Taxonomy" id="206008"/>
    <lineage>
        <taxon>Eukaryota</taxon>
        <taxon>Viridiplantae</taxon>
        <taxon>Streptophyta</taxon>
        <taxon>Embryophyta</taxon>
        <taxon>Tracheophyta</taxon>
        <taxon>Spermatophyta</taxon>
        <taxon>Magnoliopsida</taxon>
        <taxon>Liliopsida</taxon>
        <taxon>Poales</taxon>
        <taxon>Poaceae</taxon>
        <taxon>PACMAD clade</taxon>
        <taxon>Panicoideae</taxon>
        <taxon>Panicodae</taxon>
        <taxon>Paniceae</taxon>
        <taxon>Panicinae</taxon>
        <taxon>Panicum</taxon>
        <taxon>Panicum sect. Panicum</taxon>
    </lineage>
</organism>
<evidence type="ECO:0000256" key="1">
    <source>
        <dbReference type="SAM" id="MobiDB-lite"/>
    </source>
</evidence>
<feature type="region of interest" description="Disordered" evidence="1">
    <location>
        <begin position="104"/>
        <end position="126"/>
    </location>
</feature>
<dbReference type="AlphaFoldDB" id="A0A2T8JBP4"/>
<gene>
    <name evidence="2" type="ORF">PAHAL_4G036300</name>
</gene>
<sequence>MITLTASQHRIQPQCHHRSFIDSGPGRLGLAACLYTADQGQPPPVRGRIARGLVGRDGRTEDGRWWWSLAPVPATVGSSSAACSPMEMEASAPPDATQRFLPARARHGGGRRQLLPSAASSSRIAV</sequence>
<dbReference type="Gramene" id="PVH47325">
    <property type="protein sequence ID" value="PVH47325"/>
    <property type="gene ID" value="PAHAL_4G036300"/>
</dbReference>